<organism evidence="2 3">
    <name type="scientific">Saxophila tyrrhenica</name>
    <dbReference type="NCBI Taxonomy" id="1690608"/>
    <lineage>
        <taxon>Eukaryota</taxon>
        <taxon>Fungi</taxon>
        <taxon>Dikarya</taxon>
        <taxon>Ascomycota</taxon>
        <taxon>Pezizomycotina</taxon>
        <taxon>Dothideomycetes</taxon>
        <taxon>Dothideomycetidae</taxon>
        <taxon>Mycosphaerellales</taxon>
        <taxon>Extremaceae</taxon>
        <taxon>Saxophila</taxon>
    </lineage>
</organism>
<dbReference type="PANTHER" id="PTHR42085">
    <property type="entry name" value="F-BOX DOMAIN-CONTAINING PROTEIN"/>
    <property type="match status" value="1"/>
</dbReference>
<dbReference type="GeneID" id="89927448"/>
<accession>A0AAV9PA03</accession>
<feature type="compositionally biased region" description="Polar residues" evidence="1">
    <location>
        <begin position="45"/>
        <end position="61"/>
    </location>
</feature>
<reference evidence="2 3" key="1">
    <citation type="submission" date="2023-08" db="EMBL/GenBank/DDBJ databases">
        <title>Black Yeasts Isolated from many extreme environments.</title>
        <authorList>
            <person name="Coleine C."/>
            <person name="Stajich J.E."/>
            <person name="Selbmann L."/>
        </authorList>
    </citation>
    <scope>NUCLEOTIDE SEQUENCE [LARGE SCALE GENOMIC DNA]</scope>
    <source>
        <strain evidence="2 3">CCFEE 5935</strain>
    </source>
</reference>
<evidence type="ECO:0000256" key="1">
    <source>
        <dbReference type="SAM" id="MobiDB-lite"/>
    </source>
</evidence>
<dbReference type="InterPro" id="IPR038883">
    <property type="entry name" value="AN11006-like"/>
</dbReference>
<keyword evidence="3" id="KW-1185">Reference proteome</keyword>
<dbReference type="EMBL" id="JAVRRT010000009">
    <property type="protein sequence ID" value="KAK5168799.1"/>
    <property type="molecule type" value="Genomic_DNA"/>
</dbReference>
<evidence type="ECO:0000313" key="3">
    <source>
        <dbReference type="Proteomes" id="UP001337655"/>
    </source>
</evidence>
<comment type="caution">
    <text evidence="2">The sequence shown here is derived from an EMBL/GenBank/DDBJ whole genome shotgun (WGS) entry which is preliminary data.</text>
</comment>
<name>A0AAV9PA03_9PEZI</name>
<dbReference type="Proteomes" id="UP001337655">
    <property type="component" value="Unassembled WGS sequence"/>
</dbReference>
<dbReference type="AlphaFoldDB" id="A0AAV9PA03"/>
<evidence type="ECO:0000313" key="2">
    <source>
        <dbReference type="EMBL" id="KAK5168799.1"/>
    </source>
</evidence>
<gene>
    <name evidence="2" type="ORF">LTR77_006108</name>
</gene>
<proteinExistence type="predicted"/>
<dbReference type="PANTHER" id="PTHR42085:SF2">
    <property type="entry name" value="F-BOX DOMAIN-CONTAINING PROTEIN"/>
    <property type="match status" value="1"/>
</dbReference>
<dbReference type="RefSeq" id="XP_064658265.1">
    <property type="nucleotide sequence ID" value="XM_064803350.1"/>
</dbReference>
<evidence type="ECO:0008006" key="4">
    <source>
        <dbReference type="Google" id="ProtNLM"/>
    </source>
</evidence>
<sequence length="274" mass="30732">MSFGATKHEAIDRTSFSRHQSLAPGPRLHCRKSAIMVQVALKTGKQPTQRGTMAAAESTTGGEKEKPVGLASGPPEPFRFMDLPPELRNRIYGFATHNEVPLRLRALKPPAITRVSRQVRSESIPVYFDVNTFVVQTTAPYTGWILYQGRASRGTFLRQTTKRWERTGLLRLPQKIHGFFRDAGLIAAKIKNLEFRLQALQRPEERDAAADVGDPIRDFIVRLEHGKQPDLVGCGGPAVAVGNYQAQVDEDWKWLWEPLVESMKEQISMPGYQG</sequence>
<feature type="region of interest" description="Disordered" evidence="1">
    <location>
        <begin position="43"/>
        <end position="77"/>
    </location>
</feature>
<feature type="compositionally biased region" description="Basic and acidic residues" evidence="1">
    <location>
        <begin position="1"/>
        <end position="12"/>
    </location>
</feature>
<protein>
    <recommendedName>
        <fullName evidence="4">F-box domain-containing protein</fullName>
    </recommendedName>
</protein>
<feature type="region of interest" description="Disordered" evidence="1">
    <location>
        <begin position="1"/>
        <end position="28"/>
    </location>
</feature>